<dbReference type="AlphaFoldDB" id="G2E8B9"/>
<reference evidence="2 3" key="1">
    <citation type="submission" date="2011-06" db="EMBL/GenBank/DDBJ databases">
        <title>The draft genome of Thiorhodococcus drewsii AZ1.</title>
        <authorList>
            <consortium name="US DOE Joint Genome Institute (JGI-PGF)"/>
            <person name="Lucas S."/>
            <person name="Han J."/>
            <person name="Lapidus A."/>
            <person name="Cheng J.-F."/>
            <person name="Goodwin L."/>
            <person name="Pitluck S."/>
            <person name="Peters L."/>
            <person name="Land M.L."/>
            <person name="Hauser L."/>
            <person name="Vogl K."/>
            <person name="Liu Z."/>
            <person name="Imhoff J."/>
            <person name="Thiel V."/>
            <person name="Frigaard N.-U."/>
            <person name="Bryant D.A."/>
            <person name="Woyke T.J."/>
        </authorList>
    </citation>
    <scope>NUCLEOTIDE SEQUENCE [LARGE SCALE GENOMIC DNA]</scope>
    <source>
        <strain evidence="2 3">AZ1</strain>
    </source>
</reference>
<evidence type="ECO:0000313" key="3">
    <source>
        <dbReference type="Proteomes" id="UP000004200"/>
    </source>
</evidence>
<dbReference type="InterPro" id="IPR036397">
    <property type="entry name" value="RNaseH_sf"/>
</dbReference>
<evidence type="ECO:0000313" key="2">
    <source>
        <dbReference type="EMBL" id="EGV27658.1"/>
    </source>
</evidence>
<dbReference type="RefSeq" id="WP_007043245.1">
    <property type="nucleotide sequence ID" value="NZ_AFWT01000073.1"/>
</dbReference>
<dbReference type="GO" id="GO:0003676">
    <property type="term" value="F:nucleic acid binding"/>
    <property type="evidence" value="ECO:0007669"/>
    <property type="project" value="InterPro"/>
</dbReference>
<dbReference type="Proteomes" id="UP000004200">
    <property type="component" value="Unassembled WGS sequence"/>
</dbReference>
<evidence type="ECO:0000259" key="1">
    <source>
        <dbReference type="Pfam" id="PF13358"/>
    </source>
</evidence>
<dbReference type="Pfam" id="PF13358">
    <property type="entry name" value="DDE_3"/>
    <property type="match status" value="1"/>
</dbReference>
<dbReference type="InterPro" id="IPR038717">
    <property type="entry name" value="Tc1-like_DDE_dom"/>
</dbReference>
<protein>
    <submittedName>
        <fullName evidence="2">Transposase, IS885</fullName>
    </submittedName>
</protein>
<name>G2E8B9_9GAMM</name>
<dbReference type="STRING" id="765913.ThidrDRAFT_4533"/>
<gene>
    <name evidence="2" type="ORF">ThidrDRAFT_4533</name>
</gene>
<feature type="domain" description="Tc1-like transposase DDE" evidence="1">
    <location>
        <begin position="78"/>
        <end position="185"/>
    </location>
</feature>
<dbReference type="EMBL" id="AFWT01000073">
    <property type="protein sequence ID" value="EGV27658.1"/>
    <property type="molecule type" value="Genomic_DNA"/>
</dbReference>
<keyword evidence="3" id="KW-1185">Reference proteome</keyword>
<comment type="caution">
    <text evidence="2">The sequence shown here is derived from an EMBL/GenBank/DDBJ whole genome shotgun (WGS) entry which is preliminary data.</text>
</comment>
<accession>G2E8B9</accession>
<sequence>MAYPPLSSVILVVTSRQDTPSLLGRLYTRNQHLHKLNLTYQKPVLIPREQDPAAVEHFVNEEFPKIQRFANKIQADIGFEDEAGIDLRERSGKTWSARSVRPEVFVTGKRGRLNVLSVITAQGELRYHVTEKSIASKEHVHFLRQLMEKRTRPLIWIVDRAPFHRSRMVREFVCKHRHQIRLHYTELIPIFRFLLADNGEVFRQQRS</sequence>
<proteinExistence type="predicted"/>
<dbReference type="eggNOG" id="COG3335">
    <property type="taxonomic scope" value="Bacteria"/>
</dbReference>
<organism evidence="2 3">
    <name type="scientific">Thiorhodococcus drewsii AZ1</name>
    <dbReference type="NCBI Taxonomy" id="765913"/>
    <lineage>
        <taxon>Bacteria</taxon>
        <taxon>Pseudomonadati</taxon>
        <taxon>Pseudomonadota</taxon>
        <taxon>Gammaproteobacteria</taxon>
        <taxon>Chromatiales</taxon>
        <taxon>Chromatiaceae</taxon>
        <taxon>Thiorhodococcus</taxon>
    </lineage>
</organism>
<dbReference type="Gene3D" id="3.30.420.10">
    <property type="entry name" value="Ribonuclease H-like superfamily/Ribonuclease H"/>
    <property type="match status" value="1"/>
</dbReference>